<dbReference type="Proteomes" id="UP000650424">
    <property type="component" value="Unassembled WGS sequence"/>
</dbReference>
<comment type="caution">
    <text evidence="1">The sequence shown here is derived from an EMBL/GenBank/DDBJ whole genome shotgun (WGS) entry which is preliminary data.</text>
</comment>
<sequence length="57" mass="6871">MNRQIYLHFTSEAAGTEFKFRETWPEISQIIKKFKVFFFPIGQILFYSYQTEELTLG</sequence>
<evidence type="ECO:0000313" key="1">
    <source>
        <dbReference type="EMBL" id="MBC3916462.1"/>
    </source>
</evidence>
<organism evidence="1 2">
    <name type="scientific">Undibacterium hunanense</name>
    <dbReference type="NCBI Taxonomy" id="2762292"/>
    <lineage>
        <taxon>Bacteria</taxon>
        <taxon>Pseudomonadati</taxon>
        <taxon>Pseudomonadota</taxon>
        <taxon>Betaproteobacteria</taxon>
        <taxon>Burkholderiales</taxon>
        <taxon>Oxalobacteraceae</taxon>
        <taxon>Undibacterium</taxon>
    </lineage>
</organism>
<dbReference type="RefSeq" id="WP_186945682.1">
    <property type="nucleotide sequence ID" value="NZ_JACOGF010000001.1"/>
</dbReference>
<keyword evidence="2" id="KW-1185">Reference proteome</keyword>
<accession>A0ABR6ZKP3</accession>
<reference evidence="1 2" key="1">
    <citation type="submission" date="2020-08" db="EMBL/GenBank/DDBJ databases">
        <title>Novel species isolated from subtropical streams in China.</title>
        <authorList>
            <person name="Lu H."/>
        </authorList>
    </citation>
    <scope>NUCLEOTIDE SEQUENCE [LARGE SCALE GENOMIC DNA]</scope>
    <source>
        <strain evidence="1 2">CY18W</strain>
    </source>
</reference>
<evidence type="ECO:0000313" key="2">
    <source>
        <dbReference type="Proteomes" id="UP000650424"/>
    </source>
</evidence>
<protein>
    <submittedName>
        <fullName evidence="1">Uncharacterized protein</fullName>
    </submittedName>
</protein>
<proteinExistence type="predicted"/>
<name>A0ABR6ZKP3_9BURK</name>
<gene>
    <name evidence="1" type="ORF">H8L32_03100</name>
</gene>
<dbReference type="EMBL" id="JACOGF010000001">
    <property type="protein sequence ID" value="MBC3916462.1"/>
    <property type="molecule type" value="Genomic_DNA"/>
</dbReference>